<feature type="domain" description="Glyceraldehyde 3-phosphate dehydrogenase NAD(P) binding" evidence="2">
    <location>
        <begin position="8"/>
        <end position="165"/>
    </location>
</feature>
<dbReference type="SMART" id="SM00846">
    <property type="entry name" value="Gp_dh_N"/>
    <property type="match status" value="1"/>
</dbReference>
<organism evidence="3 4">
    <name type="scientific">Candidatus Yonathbacteria bacterium RIFCSPLOWO2_01_FULL_43_27</name>
    <dbReference type="NCBI Taxonomy" id="1802726"/>
    <lineage>
        <taxon>Bacteria</taxon>
        <taxon>Candidatus Yonathiibacteriota</taxon>
    </lineage>
</organism>
<dbReference type="Gene3D" id="3.30.360.10">
    <property type="entry name" value="Dihydrodipicolinate Reductase, domain 2"/>
    <property type="match status" value="1"/>
</dbReference>
<dbReference type="SUPFAM" id="SSF51735">
    <property type="entry name" value="NAD(P)-binding Rossmann-fold domains"/>
    <property type="match status" value="1"/>
</dbReference>
<dbReference type="Proteomes" id="UP000178817">
    <property type="component" value="Unassembled WGS sequence"/>
</dbReference>
<name>A0A1G2SBR7_9BACT</name>
<evidence type="ECO:0000313" key="3">
    <source>
        <dbReference type="EMBL" id="OHA82474.1"/>
    </source>
</evidence>
<dbReference type="Gene3D" id="3.40.50.720">
    <property type="entry name" value="NAD(P)-binding Rossmann-like Domain"/>
    <property type="match status" value="1"/>
</dbReference>
<dbReference type="STRING" id="1802726.A3B07_02520"/>
<evidence type="ECO:0000256" key="1">
    <source>
        <dbReference type="ARBA" id="ARBA00023002"/>
    </source>
</evidence>
<dbReference type="InterPro" id="IPR036291">
    <property type="entry name" value="NAD(P)-bd_dom_sf"/>
</dbReference>
<reference evidence="3 4" key="1">
    <citation type="journal article" date="2016" name="Nat. Commun.">
        <title>Thousands of microbial genomes shed light on interconnected biogeochemical processes in an aquifer system.</title>
        <authorList>
            <person name="Anantharaman K."/>
            <person name="Brown C.T."/>
            <person name="Hug L.A."/>
            <person name="Sharon I."/>
            <person name="Castelle C.J."/>
            <person name="Probst A.J."/>
            <person name="Thomas B.C."/>
            <person name="Singh A."/>
            <person name="Wilkins M.J."/>
            <person name="Karaoz U."/>
            <person name="Brodie E.L."/>
            <person name="Williams K.H."/>
            <person name="Hubbard S.S."/>
            <person name="Banfield J.F."/>
        </authorList>
    </citation>
    <scope>NUCLEOTIDE SEQUENCE [LARGE SCALE GENOMIC DNA]</scope>
</reference>
<evidence type="ECO:0000259" key="2">
    <source>
        <dbReference type="SMART" id="SM00846"/>
    </source>
</evidence>
<dbReference type="AlphaFoldDB" id="A0A1G2SBR7"/>
<dbReference type="GO" id="GO:0051287">
    <property type="term" value="F:NAD binding"/>
    <property type="evidence" value="ECO:0007669"/>
    <property type="project" value="InterPro"/>
</dbReference>
<dbReference type="SUPFAM" id="SSF55347">
    <property type="entry name" value="Glyceraldehyde-3-phosphate dehydrogenase-like, C-terminal domain"/>
    <property type="match status" value="1"/>
</dbReference>
<keyword evidence="1" id="KW-0560">Oxidoreductase</keyword>
<gene>
    <name evidence="3" type="ORF">A3B07_02520</name>
</gene>
<dbReference type="GO" id="GO:0016620">
    <property type="term" value="F:oxidoreductase activity, acting on the aldehyde or oxo group of donors, NAD or NADP as acceptor"/>
    <property type="evidence" value="ECO:0007669"/>
    <property type="project" value="InterPro"/>
</dbReference>
<evidence type="ECO:0000313" key="4">
    <source>
        <dbReference type="Proteomes" id="UP000178817"/>
    </source>
</evidence>
<protein>
    <recommendedName>
        <fullName evidence="2">Glyceraldehyde 3-phosphate dehydrogenase NAD(P) binding domain-containing protein</fullName>
    </recommendedName>
</protein>
<dbReference type="PANTHER" id="PTHR43148">
    <property type="entry name" value="GLYCERALDEHYDE-3-PHOSPHATE DEHYDROGENASE 2"/>
    <property type="match status" value="1"/>
</dbReference>
<sequence>MPKEDNRVLVGMNGFGRFALNLLWWWFNDRHAPYRIGFINDEQLTPEKISSIIKSDSLVTGFRKCKIVLTGTVLMIQAPDGRTEHISISSGPAERAGWLGEPGIFFECSGGRSSGADLCRPFLVGKTKTVIVSATCYDADATLVMGYNHESFDPTKHKVVSYGSCTVNPGVVLTATMNDMFCVVGCTVHVIHNVQEHRLLYSETQTLQRKFCTLERMAPQLLPFLNGKIAVKYTVIPWAGASIIDFAFRVEKPVTREEAVGVLKEAVGKSGRLDGLIGMVSVDNGPGAHIGSPYSMVIVEDEIEVVGDIIHLFGYFYNEGSGIRMHELAKHIVAKL</sequence>
<accession>A0A1G2SBR7</accession>
<dbReference type="InterPro" id="IPR020831">
    <property type="entry name" value="GlycerAld/Erythrose_P_DH"/>
</dbReference>
<dbReference type="EMBL" id="MHUV01000006">
    <property type="protein sequence ID" value="OHA82474.1"/>
    <property type="molecule type" value="Genomic_DNA"/>
</dbReference>
<dbReference type="InterPro" id="IPR020828">
    <property type="entry name" value="GlycerAld_3-P_DH_NAD(P)-bd"/>
</dbReference>
<proteinExistence type="predicted"/>
<comment type="caution">
    <text evidence="3">The sequence shown here is derived from an EMBL/GenBank/DDBJ whole genome shotgun (WGS) entry which is preliminary data.</text>
</comment>